<protein>
    <recommendedName>
        <fullName evidence="1">RNA polymerase sigma factor 70 region 4 type 2 domain-containing protein</fullName>
    </recommendedName>
</protein>
<reference evidence="2 3" key="1">
    <citation type="submission" date="2020-01" db="EMBL/GenBank/DDBJ databases">
        <title>Ponticoccus aerotolerans gen. nov., sp. nov., an anaerobic bacterium and proposal of Ponticoccusceae fam. nov., Ponticoccusles ord. nov. and Ponticoccuse classis nov. in the phylum Kiritimatiellaeota.</title>
        <authorList>
            <person name="Zhou L.Y."/>
            <person name="Du Z.J."/>
        </authorList>
    </citation>
    <scope>NUCLEOTIDE SEQUENCE [LARGE SCALE GENOMIC DNA]</scope>
    <source>
        <strain evidence="2 3">S-5007</strain>
    </source>
</reference>
<dbReference type="AlphaFoldDB" id="A0A6P1MEU0"/>
<name>A0A6P1MEU0_9BACT</name>
<dbReference type="RefSeq" id="WP_160629315.1">
    <property type="nucleotide sequence ID" value="NZ_CP047593.1"/>
</dbReference>
<dbReference type="Gene3D" id="1.10.10.10">
    <property type="entry name" value="Winged helix-like DNA-binding domain superfamily/Winged helix DNA-binding domain"/>
    <property type="match status" value="1"/>
</dbReference>
<organism evidence="2 3">
    <name type="scientific">Tichowtungia aerotolerans</name>
    <dbReference type="NCBI Taxonomy" id="2697043"/>
    <lineage>
        <taxon>Bacteria</taxon>
        <taxon>Pseudomonadati</taxon>
        <taxon>Kiritimatiellota</taxon>
        <taxon>Tichowtungiia</taxon>
        <taxon>Tichowtungiales</taxon>
        <taxon>Tichowtungiaceae</taxon>
        <taxon>Tichowtungia</taxon>
    </lineage>
</organism>
<gene>
    <name evidence="2" type="ORF">GT409_12005</name>
</gene>
<dbReference type="GO" id="GO:0006352">
    <property type="term" value="P:DNA-templated transcription initiation"/>
    <property type="evidence" value="ECO:0007669"/>
    <property type="project" value="InterPro"/>
</dbReference>
<evidence type="ECO:0000313" key="2">
    <source>
        <dbReference type="EMBL" id="QHI70136.1"/>
    </source>
</evidence>
<evidence type="ECO:0000313" key="3">
    <source>
        <dbReference type="Proteomes" id="UP000464954"/>
    </source>
</evidence>
<dbReference type="EMBL" id="CP047593">
    <property type="protein sequence ID" value="QHI70136.1"/>
    <property type="molecule type" value="Genomic_DNA"/>
</dbReference>
<dbReference type="InterPro" id="IPR013324">
    <property type="entry name" value="RNA_pol_sigma_r3/r4-like"/>
</dbReference>
<keyword evidence="3" id="KW-1185">Reference proteome</keyword>
<dbReference type="KEGG" id="taer:GT409_12005"/>
<proteinExistence type="predicted"/>
<dbReference type="Pfam" id="PF08281">
    <property type="entry name" value="Sigma70_r4_2"/>
    <property type="match status" value="1"/>
</dbReference>
<accession>A0A6P1MEU0</accession>
<sequence>MTCHSCPHYKAILSGKHDSTPWEELPCATCKLGEDTFYSVELDDDHPPVPSADPAFERTKLEDQLAKHMPVSILTDFLQSLMKLPVEQRDVVSWRLQGMRYKEIAERQGTSIQLAEMRHKIAMRDCPALEYLFPEKAAKRKRWRSRRQAWQKSCQ</sequence>
<dbReference type="InterPro" id="IPR036388">
    <property type="entry name" value="WH-like_DNA-bd_sf"/>
</dbReference>
<feature type="domain" description="RNA polymerase sigma factor 70 region 4 type 2" evidence="1">
    <location>
        <begin position="77"/>
        <end position="118"/>
    </location>
</feature>
<evidence type="ECO:0000259" key="1">
    <source>
        <dbReference type="Pfam" id="PF08281"/>
    </source>
</evidence>
<dbReference type="GO" id="GO:0016987">
    <property type="term" value="F:sigma factor activity"/>
    <property type="evidence" value="ECO:0007669"/>
    <property type="project" value="InterPro"/>
</dbReference>
<dbReference type="SUPFAM" id="SSF88659">
    <property type="entry name" value="Sigma3 and sigma4 domains of RNA polymerase sigma factors"/>
    <property type="match status" value="1"/>
</dbReference>
<dbReference type="GO" id="GO:0003677">
    <property type="term" value="F:DNA binding"/>
    <property type="evidence" value="ECO:0007669"/>
    <property type="project" value="InterPro"/>
</dbReference>
<dbReference type="InterPro" id="IPR013249">
    <property type="entry name" value="RNA_pol_sigma70_r4_t2"/>
</dbReference>
<dbReference type="Proteomes" id="UP000464954">
    <property type="component" value="Chromosome"/>
</dbReference>